<dbReference type="Pfam" id="PF07690">
    <property type="entry name" value="MFS_1"/>
    <property type="match status" value="2"/>
</dbReference>
<dbReference type="PANTHER" id="PTHR11360">
    <property type="entry name" value="MONOCARBOXYLATE TRANSPORTER"/>
    <property type="match status" value="1"/>
</dbReference>
<dbReference type="GO" id="GO:0016020">
    <property type="term" value="C:membrane"/>
    <property type="evidence" value="ECO:0007669"/>
    <property type="project" value="UniProtKB-SubCell"/>
</dbReference>
<gene>
    <name evidence="5" type="ORF">FSP39_021989</name>
</gene>
<proteinExistence type="predicted"/>
<dbReference type="Gene3D" id="1.20.1250.20">
    <property type="entry name" value="MFS general substrate transporter like domains"/>
    <property type="match status" value="2"/>
</dbReference>
<evidence type="ECO:0000256" key="1">
    <source>
        <dbReference type="ARBA" id="ARBA00004141"/>
    </source>
</evidence>
<evidence type="ECO:0000313" key="5">
    <source>
        <dbReference type="EMBL" id="KAK3105306.1"/>
    </source>
</evidence>
<comment type="subcellular location">
    <subcellularLocation>
        <location evidence="1">Membrane</location>
        <topology evidence="1">Multi-pass membrane protein</topology>
    </subcellularLocation>
</comment>
<dbReference type="SUPFAM" id="SSF103473">
    <property type="entry name" value="MFS general substrate transporter"/>
    <property type="match status" value="1"/>
</dbReference>
<dbReference type="InterPro" id="IPR020846">
    <property type="entry name" value="MFS_dom"/>
</dbReference>
<dbReference type="InterPro" id="IPR036259">
    <property type="entry name" value="MFS_trans_sf"/>
</dbReference>
<dbReference type="Proteomes" id="UP001186944">
    <property type="component" value="Unassembled WGS sequence"/>
</dbReference>
<feature type="transmembrane region" description="Helical" evidence="3">
    <location>
        <begin position="95"/>
        <end position="115"/>
    </location>
</feature>
<dbReference type="PROSITE" id="PS50850">
    <property type="entry name" value="MFS"/>
    <property type="match status" value="1"/>
</dbReference>
<reference evidence="5" key="1">
    <citation type="submission" date="2019-08" db="EMBL/GenBank/DDBJ databases">
        <title>The improved chromosome-level genome for the pearl oyster Pinctada fucata martensii using PacBio sequencing and Hi-C.</title>
        <authorList>
            <person name="Zheng Z."/>
        </authorList>
    </citation>
    <scope>NUCLEOTIDE SEQUENCE</scope>
    <source>
        <strain evidence="5">ZZ-2019</strain>
        <tissue evidence="5">Adductor muscle</tissue>
    </source>
</reference>
<feature type="domain" description="Major facilitator superfamily (MFS) profile" evidence="4">
    <location>
        <begin position="349"/>
        <end position="572"/>
    </location>
</feature>
<dbReference type="AlphaFoldDB" id="A0AA89C8E4"/>
<evidence type="ECO:0000259" key="4">
    <source>
        <dbReference type="PROSITE" id="PS50850"/>
    </source>
</evidence>
<dbReference type="PANTHER" id="PTHR11360:SF306">
    <property type="entry name" value="RE01051P"/>
    <property type="match status" value="1"/>
</dbReference>
<keyword evidence="3" id="KW-1133">Transmembrane helix</keyword>
<organism evidence="5 6">
    <name type="scientific">Pinctada imbricata</name>
    <name type="common">Atlantic pearl-oyster</name>
    <name type="synonym">Pinctada martensii</name>
    <dbReference type="NCBI Taxonomy" id="66713"/>
    <lineage>
        <taxon>Eukaryota</taxon>
        <taxon>Metazoa</taxon>
        <taxon>Spiralia</taxon>
        <taxon>Lophotrochozoa</taxon>
        <taxon>Mollusca</taxon>
        <taxon>Bivalvia</taxon>
        <taxon>Autobranchia</taxon>
        <taxon>Pteriomorphia</taxon>
        <taxon>Pterioida</taxon>
        <taxon>Pterioidea</taxon>
        <taxon>Pteriidae</taxon>
        <taxon>Pinctada</taxon>
    </lineage>
</organism>
<feature type="transmembrane region" description="Helical" evidence="3">
    <location>
        <begin position="67"/>
        <end position="88"/>
    </location>
</feature>
<feature type="transmembrane region" description="Helical" evidence="3">
    <location>
        <begin position="478"/>
        <end position="497"/>
    </location>
</feature>
<evidence type="ECO:0000313" key="6">
    <source>
        <dbReference type="Proteomes" id="UP001186944"/>
    </source>
</evidence>
<feature type="transmembrane region" description="Helical" evidence="3">
    <location>
        <begin position="418"/>
        <end position="438"/>
    </location>
</feature>
<dbReference type="InterPro" id="IPR011701">
    <property type="entry name" value="MFS"/>
</dbReference>
<feature type="transmembrane region" description="Helical" evidence="3">
    <location>
        <begin position="350"/>
        <end position="373"/>
    </location>
</feature>
<keyword evidence="3" id="KW-0812">Transmembrane</keyword>
<feature type="transmembrane region" description="Helical" evidence="3">
    <location>
        <begin position="179"/>
        <end position="203"/>
    </location>
</feature>
<dbReference type="GO" id="GO:0008028">
    <property type="term" value="F:monocarboxylic acid transmembrane transporter activity"/>
    <property type="evidence" value="ECO:0007669"/>
    <property type="project" value="TreeGrafter"/>
</dbReference>
<protein>
    <recommendedName>
        <fullName evidence="4">Major facilitator superfamily (MFS) profile domain-containing protein</fullName>
    </recommendedName>
</protein>
<comment type="caution">
    <text evidence="5">The sequence shown here is derived from an EMBL/GenBank/DDBJ whole genome shotgun (WGS) entry which is preliminary data.</text>
</comment>
<keyword evidence="3" id="KW-0472">Membrane</keyword>
<feature type="region of interest" description="Disordered" evidence="2">
    <location>
        <begin position="225"/>
        <end position="249"/>
    </location>
</feature>
<keyword evidence="6" id="KW-1185">Reference proteome</keyword>
<name>A0AA89C8E4_PINIB</name>
<feature type="transmembrane region" description="Helical" evidence="3">
    <location>
        <begin position="153"/>
        <end position="173"/>
    </location>
</feature>
<evidence type="ECO:0000256" key="2">
    <source>
        <dbReference type="SAM" id="MobiDB-lite"/>
    </source>
</evidence>
<dbReference type="CDD" id="cd17352">
    <property type="entry name" value="MFS_MCT_SLC16"/>
    <property type="match status" value="1"/>
</dbReference>
<accession>A0AA89C8E4</accession>
<dbReference type="InterPro" id="IPR050327">
    <property type="entry name" value="Proton-linked_MCT"/>
</dbReference>
<feature type="transmembrane region" description="Helical" evidence="3">
    <location>
        <begin position="121"/>
        <end position="141"/>
    </location>
</feature>
<evidence type="ECO:0000256" key="3">
    <source>
        <dbReference type="SAM" id="Phobius"/>
    </source>
</evidence>
<feature type="compositionally biased region" description="Basic and acidic residues" evidence="2">
    <location>
        <begin position="228"/>
        <end position="249"/>
    </location>
</feature>
<feature type="transmembrane region" description="Helical" evidence="3">
    <location>
        <begin position="28"/>
        <end position="55"/>
    </location>
</feature>
<dbReference type="EMBL" id="VSWD01000004">
    <property type="protein sequence ID" value="KAK3105306.1"/>
    <property type="molecule type" value="Genomic_DNA"/>
</dbReference>
<feature type="transmembrane region" description="Helical" evidence="3">
    <location>
        <begin position="444"/>
        <end position="466"/>
    </location>
</feature>
<feature type="transmembrane region" description="Helical" evidence="3">
    <location>
        <begin position="509"/>
        <end position="530"/>
    </location>
</feature>
<feature type="transmembrane region" description="Helical" evidence="3">
    <location>
        <begin position="385"/>
        <end position="406"/>
    </location>
</feature>
<sequence>MRSSDKKAEDQEDGSNDHVTAPDGGWGWIVVLGAVVLNFLIGGAVNTFGVLYVALLEKFHQGAGTTAWVGSMANAMGLLLGPVASALSTRFSCRTMVLVGGVLTSLGWAATGLMPRLEYMFLTYGLIAGVGKSMAYTPSIVMVGQWFDKRRSIANGLSVAGAGVGTFAFAPLLEYLLESYGFMGTMLIMGGVMLHICICGSLFRPVPKQKANQDEKLKGEVNHAVGTHHHETSKSGSRESGHKDVDKTDESQVTLDSFLNRFKGNRIYEHHNKLVNGIGIASSHDSGLEKYRALNGDVTREVDGKCNDTFSPELNLDHNGNQGEDIDKSTEETKTLKDYIDYTLLSNPKFICFGISVMLATLGHSPASVMLPALAKQYHVTSERAAFLLSITGITDIIGRLIFGALCDIKGLRQNRVYLYVASIFISGIANITCGFATRYWHFATYSVIFGLFAGSYNALTPVILVDLLGASKLSSSFGLALLFQGVGFLLGPPMAGWIRDGFGEYQSAFYFAGVAMVLSSIVINVSPLIQKYQMSFKRRVNLSGHVNKGFTRELPVREEDYTVSVISVNKL</sequence>